<name>A0A7V6TZ21_9HYPH</name>
<organism evidence="1 2">
    <name type="scientific">Brucella intermedia</name>
    <dbReference type="NCBI Taxonomy" id="94625"/>
    <lineage>
        <taxon>Bacteria</taxon>
        <taxon>Pseudomonadati</taxon>
        <taxon>Pseudomonadota</taxon>
        <taxon>Alphaproteobacteria</taxon>
        <taxon>Hyphomicrobiales</taxon>
        <taxon>Brucellaceae</taxon>
        <taxon>Brucella/Ochrobactrum group</taxon>
        <taxon>Brucella</taxon>
    </lineage>
</organism>
<reference evidence="1 2" key="1">
    <citation type="journal article" date="2020" name="Biotechnol. Biofuels">
        <title>New insights from the biogas microbiome by comprehensive genome-resolved metagenomics of nearly 1600 species originating from multiple anaerobic digesters.</title>
        <authorList>
            <person name="Campanaro S."/>
            <person name="Treu L."/>
            <person name="Rodriguez-R L.M."/>
            <person name="Kovalovszki A."/>
            <person name="Ziels R.M."/>
            <person name="Maus I."/>
            <person name="Zhu X."/>
            <person name="Kougias P.G."/>
            <person name="Basile A."/>
            <person name="Luo G."/>
            <person name="Schluter A."/>
            <person name="Konstantinidis K.T."/>
            <person name="Angelidaki I."/>
        </authorList>
    </citation>
    <scope>NUCLEOTIDE SEQUENCE [LARGE SCALE GENOMIC DNA]</scope>
    <source>
        <strain evidence="1">AS04akNAM_66</strain>
    </source>
</reference>
<dbReference type="AlphaFoldDB" id="A0A7V6TZ21"/>
<evidence type="ECO:0000313" key="2">
    <source>
        <dbReference type="Proteomes" id="UP000551563"/>
    </source>
</evidence>
<accession>A0A7V6TZ21</accession>
<comment type="caution">
    <text evidence="1">The sequence shown here is derived from an EMBL/GenBank/DDBJ whole genome shotgun (WGS) entry which is preliminary data.</text>
</comment>
<sequence length="187" mass="20201">MTRRIPIHSDAALYARNATCRGMQSIMPEMRRSLVGANRLKSILRTILIIQLDCPLQRSSPPVIDRLISPSPPGAGFSLSAVSIACRVIAASGSENPNSRRHPFSPTNAYLAVLQHGSAFSYPSPGCINNICASIARAPFPDASSSNPVPRQFFRLQLTPYPVPYQGFSIRARCAFLAFVCGLNAGT</sequence>
<dbReference type="Proteomes" id="UP000551563">
    <property type="component" value="Unassembled WGS sequence"/>
</dbReference>
<evidence type="ECO:0000313" key="1">
    <source>
        <dbReference type="EMBL" id="HHV67282.1"/>
    </source>
</evidence>
<protein>
    <submittedName>
        <fullName evidence="1">Uncharacterized protein</fullName>
    </submittedName>
</protein>
<dbReference type="EMBL" id="DUMN01000192">
    <property type="protein sequence ID" value="HHV67282.1"/>
    <property type="molecule type" value="Genomic_DNA"/>
</dbReference>
<gene>
    <name evidence="1" type="ORF">GXX48_06520</name>
</gene>
<proteinExistence type="predicted"/>